<feature type="region of interest" description="Disordered" evidence="1">
    <location>
        <begin position="146"/>
        <end position="243"/>
    </location>
</feature>
<proteinExistence type="predicted"/>
<name>A0AA36HEZ0_CYLNA</name>
<keyword evidence="3" id="KW-1185">Reference proteome</keyword>
<dbReference type="Proteomes" id="UP001176961">
    <property type="component" value="Unassembled WGS sequence"/>
</dbReference>
<evidence type="ECO:0000313" key="2">
    <source>
        <dbReference type="EMBL" id="CAJ0609373.1"/>
    </source>
</evidence>
<protein>
    <recommendedName>
        <fullName evidence="4">PDZ domain-containing protein</fullName>
    </recommendedName>
</protein>
<evidence type="ECO:0000256" key="1">
    <source>
        <dbReference type="SAM" id="MobiDB-lite"/>
    </source>
</evidence>
<feature type="compositionally biased region" description="Polar residues" evidence="1">
    <location>
        <begin position="176"/>
        <end position="190"/>
    </location>
</feature>
<dbReference type="EMBL" id="CATQJL010000326">
    <property type="protein sequence ID" value="CAJ0609373.1"/>
    <property type="molecule type" value="Genomic_DNA"/>
</dbReference>
<organism evidence="2 3">
    <name type="scientific">Cylicocyclus nassatus</name>
    <name type="common">Nematode worm</name>
    <dbReference type="NCBI Taxonomy" id="53992"/>
    <lineage>
        <taxon>Eukaryota</taxon>
        <taxon>Metazoa</taxon>
        <taxon>Ecdysozoa</taxon>
        <taxon>Nematoda</taxon>
        <taxon>Chromadorea</taxon>
        <taxon>Rhabditida</taxon>
        <taxon>Rhabditina</taxon>
        <taxon>Rhabditomorpha</taxon>
        <taxon>Strongyloidea</taxon>
        <taxon>Strongylidae</taxon>
        <taxon>Cylicocyclus</taxon>
    </lineage>
</organism>
<feature type="compositionally biased region" description="Basic and acidic residues" evidence="1">
    <location>
        <begin position="233"/>
        <end position="243"/>
    </location>
</feature>
<feature type="compositionally biased region" description="Polar residues" evidence="1">
    <location>
        <begin position="198"/>
        <end position="212"/>
    </location>
</feature>
<dbReference type="AlphaFoldDB" id="A0AA36HEZ0"/>
<feature type="compositionally biased region" description="Polar residues" evidence="1">
    <location>
        <begin position="223"/>
        <end position="232"/>
    </location>
</feature>
<gene>
    <name evidence="2" type="ORF">CYNAS_LOCUS21356</name>
</gene>
<reference evidence="2" key="1">
    <citation type="submission" date="2023-07" db="EMBL/GenBank/DDBJ databases">
        <authorList>
            <consortium name="CYATHOMIX"/>
        </authorList>
    </citation>
    <scope>NUCLEOTIDE SEQUENCE</scope>
    <source>
        <strain evidence="2">N/A</strain>
    </source>
</reference>
<sequence>MPPARQAIKCSLLQQKTTRRTGTLRRKKKVEYGEACWVVLCVHDDKIPILEWYHCEESVKQHQPFKVLDLLFANYVSSVVADRRSFIIGLRDLEPIELAALHPEVCSEWVNCTTETLRRLAILDHTSNIYGSTPLIKKCEINESRTPGILDTPVPSPAQMSTETSPRHRVYPHDPLTNNRNSQFHPSQSVKPPLPPRSNIQFPNRPHTASTDSEQRIEDTTYDVLTTQNRTSIDTDKDGDWYDSPRKVYDTLSPGASSSNVSSSPLQSTLSTTSLCSSLSSELRLSSSNPTGESTNGDYDCLRSASDSPMKSVALNLSVLVEQLLFVEVAGRVWVAGWSESSDRHLGQLFSFGDELIEVENMPVRGISSIPQLFYTLSSPGTPVNLLLRPTPFGVTYRLMKPITKNKEIGIRLHKNKNRIESIIPDSSADRRNIPITMPSPIRSGMDTAVVITEVNKRRLNPFSKNDQLFKRLDEIRDGSEFTIVLHPHDFIKQLKQQILAVHHYKAFLCQ</sequence>
<evidence type="ECO:0008006" key="4">
    <source>
        <dbReference type="Google" id="ProtNLM"/>
    </source>
</evidence>
<accession>A0AA36HEZ0</accession>
<dbReference type="SUPFAM" id="SSF50729">
    <property type="entry name" value="PH domain-like"/>
    <property type="match status" value="1"/>
</dbReference>
<comment type="caution">
    <text evidence="2">The sequence shown here is derived from an EMBL/GenBank/DDBJ whole genome shotgun (WGS) entry which is preliminary data.</text>
</comment>
<evidence type="ECO:0000313" key="3">
    <source>
        <dbReference type="Proteomes" id="UP001176961"/>
    </source>
</evidence>